<dbReference type="AlphaFoldDB" id="A0AAD7JVD9"/>
<comment type="caution">
    <text evidence="1">The sequence shown here is derived from an EMBL/GenBank/DDBJ whole genome shotgun (WGS) entry which is preliminary data.</text>
</comment>
<sequence length="293" mass="32342">MPSFLHPSPSLRPLSSPFSRELTGYCGRIWMRVSVRRATRAVAYLGGNGEEGGGQFWIRVGATSTSGRPLLRRTWGRRGEPLFSAVPGARLRPAARVHVLHPPRGSEASFKSRIISAVGWGPLTAAHLQRSILWLPRLGRGHYISADSDAALQVLTPGSSHWRRLPARSSYFGRAVQRLAFGFIFRLFTSSSSSPRNPGSDGRRTVAKTQVINSSRSREAMRQLRFNSATRTERRWSCPVVLSRSMLHVVPSLAPNSSSAALELCVISWNGDHPGPRAGPHARGFWFDLITSR</sequence>
<evidence type="ECO:0000313" key="1">
    <source>
        <dbReference type="EMBL" id="KAJ7771095.1"/>
    </source>
</evidence>
<evidence type="ECO:0000313" key="2">
    <source>
        <dbReference type="Proteomes" id="UP001215280"/>
    </source>
</evidence>
<dbReference type="Proteomes" id="UP001215280">
    <property type="component" value="Unassembled WGS sequence"/>
</dbReference>
<dbReference type="EMBL" id="JARJLG010000022">
    <property type="protein sequence ID" value="KAJ7771095.1"/>
    <property type="molecule type" value="Genomic_DNA"/>
</dbReference>
<accession>A0AAD7JVD9</accession>
<gene>
    <name evidence="1" type="ORF">DFH07DRAFT_1001341</name>
</gene>
<organism evidence="1 2">
    <name type="scientific">Mycena maculata</name>
    <dbReference type="NCBI Taxonomy" id="230809"/>
    <lineage>
        <taxon>Eukaryota</taxon>
        <taxon>Fungi</taxon>
        <taxon>Dikarya</taxon>
        <taxon>Basidiomycota</taxon>
        <taxon>Agaricomycotina</taxon>
        <taxon>Agaricomycetes</taxon>
        <taxon>Agaricomycetidae</taxon>
        <taxon>Agaricales</taxon>
        <taxon>Marasmiineae</taxon>
        <taxon>Mycenaceae</taxon>
        <taxon>Mycena</taxon>
    </lineage>
</organism>
<keyword evidence="2" id="KW-1185">Reference proteome</keyword>
<proteinExistence type="predicted"/>
<name>A0AAD7JVD9_9AGAR</name>
<protein>
    <submittedName>
        <fullName evidence="1">Uncharacterized protein</fullName>
    </submittedName>
</protein>
<reference evidence="1" key="1">
    <citation type="submission" date="2023-03" db="EMBL/GenBank/DDBJ databases">
        <title>Massive genome expansion in bonnet fungi (Mycena s.s.) driven by repeated elements and novel gene families across ecological guilds.</title>
        <authorList>
            <consortium name="Lawrence Berkeley National Laboratory"/>
            <person name="Harder C.B."/>
            <person name="Miyauchi S."/>
            <person name="Viragh M."/>
            <person name="Kuo A."/>
            <person name="Thoen E."/>
            <person name="Andreopoulos B."/>
            <person name="Lu D."/>
            <person name="Skrede I."/>
            <person name="Drula E."/>
            <person name="Henrissat B."/>
            <person name="Morin E."/>
            <person name="Kohler A."/>
            <person name="Barry K."/>
            <person name="LaButti K."/>
            <person name="Morin E."/>
            <person name="Salamov A."/>
            <person name="Lipzen A."/>
            <person name="Mereny Z."/>
            <person name="Hegedus B."/>
            <person name="Baldrian P."/>
            <person name="Stursova M."/>
            <person name="Weitz H."/>
            <person name="Taylor A."/>
            <person name="Grigoriev I.V."/>
            <person name="Nagy L.G."/>
            <person name="Martin F."/>
            <person name="Kauserud H."/>
        </authorList>
    </citation>
    <scope>NUCLEOTIDE SEQUENCE</scope>
    <source>
        <strain evidence="1">CBHHK188m</strain>
    </source>
</reference>